<comment type="similarity">
    <text evidence="2">Belongs to the OmpP1/FadL family.</text>
</comment>
<accession>A0A238LCK6</accession>
<feature type="chain" id="PRO_5012376030" evidence="8">
    <location>
        <begin position="21"/>
        <end position="369"/>
    </location>
</feature>
<name>A0A238LCK6_9RHOB</name>
<dbReference type="OrthoDB" id="6679728at2"/>
<keyword evidence="3" id="KW-1134">Transmembrane beta strand</keyword>
<organism evidence="9 10">
    <name type="scientific">Flavimaricola marinus</name>
    <dbReference type="NCBI Taxonomy" id="1819565"/>
    <lineage>
        <taxon>Bacteria</taxon>
        <taxon>Pseudomonadati</taxon>
        <taxon>Pseudomonadota</taxon>
        <taxon>Alphaproteobacteria</taxon>
        <taxon>Rhodobacterales</taxon>
        <taxon>Paracoccaceae</taxon>
        <taxon>Flavimaricola</taxon>
    </lineage>
</organism>
<feature type="signal peptide" evidence="8">
    <location>
        <begin position="1"/>
        <end position="20"/>
    </location>
</feature>
<dbReference type="InterPro" id="IPR005017">
    <property type="entry name" value="OMPP1/FadL/TodX"/>
</dbReference>
<evidence type="ECO:0000256" key="3">
    <source>
        <dbReference type="ARBA" id="ARBA00022452"/>
    </source>
</evidence>
<reference evidence="9 10" key="1">
    <citation type="submission" date="2017-05" db="EMBL/GenBank/DDBJ databases">
        <authorList>
            <person name="Song R."/>
            <person name="Chenine A.L."/>
            <person name="Ruprecht R.M."/>
        </authorList>
    </citation>
    <scope>NUCLEOTIDE SEQUENCE [LARGE SCALE GENOMIC DNA]</scope>
    <source>
        <strain evidence="9 10">CECT 8899</strain>
    </source>
</reference>
<dbReference type="GO" id="GO:0009279">
    <property type="term" value="C:cell outer membrane"/>
    <property type="evidence" value="ECO:0007669"/>
    <property type="project" value="UniProtKB-SubCell"/>
</dbReference>
<dbReference type="AlphaFoldDB" id="A0A238LCK6"/>
<evidence type="ECO:0000256" key="8">
    <source>
        <dbReference type="SAM" id="SignalP"/>
    </source>
</evidence>
<keyword evidence="5 8" id="KW-0732">Signal</keyword>
<dbReference type="Gene3D" id="2.40.160.60">
    <property type="entry name" value="Outer membrane protein transport protein (OMPP1/FadL/TodX)"/>
    <property type="match status" value="1"/>
</dbReference>
<evidence type="ECO:0000313" key="10">
    <source>
        <dbReference type="Proteomes" id="UP000201613"/>
    </source>
</evidence>
<evidence type="ECO:0000256" key="7">
    <source>
        <dbReference type="ARBA" id="ARBA00023237"/>
    </source>
</evidence>
<evidence type="ECO:0000256" key="1">
    <source>
        <dbReference type="ARBA" id="ARBA00004571"/>
    </source>
</evidence>
<evidence type="ECO:0000256" key="6">
    <source>
        <dbReference type="ARBA" id="ARBA00023136"/>
    </source>
</evidence>
<evidence type="ECO:0000256" key="4">
    <source>
        <dbReference type="ARBA" id="ARBA00022692"/>
    </source>
</evidence>
<proteinExistence type="inferred from homology"/>
<comment type="subcellular location">
    <subcellularLocation>
        <location evidence="1">Cell outer membrane</location>
        <topology evidence="1">Multi-pass membrane protein</topology>
    </subcellularLocation>
</comment>
<dbReference type="PANTHER" id="PTHR35093:SF8">
    <property type="entry name" value="OUTER MEMBRANE PROTEIN NMB0088-RELATED"/>
    <property type="match status" value="1"/>
</dbReference>
<keyword evidence="7" id="KW-0998">Cell outer membrane</keyword>
<dbReference type="PANTHER" id="PTHR35093">
    <property type="entry name" value="OUTER MEMBRANE PROTEIN NMB0088-RELATED"/>
    <property type="match status" value="1"/>
</dbReference>
<dbReference type="SUPFAM" id="SSF56935">
    <property type="entry name" value="Porins"/>
    <property type="match status" value="1"/>
</dbReference>
<sequence length="369" mass="39011">MKTIWTTGAALLLTTTTAGAVGLDRSNQDVSAIFEDGNYAELSFGYVMPTATGTDLGSGFDYDNVAEEFFQFGASLKMDYGPNTSFALIVDQPFGADILYPDNPATPLLEGTAAQLNSVAFTAVGRYKFNDNFSVHGGVRAETLDAEISLGGLAYGGLDGYNVELESSTAFGYLAGVAYERPDIALRLAVTYNSAITHEFNSIESVNGVIVNPGSITEVQTPEAVNIDFQTGIMADTLLFGQVRYAMYSETLVSPDFFAANTGGGSLTDIDDAASYSIGIGRRFTDEFSASFSVGYEESTDPLVSPLSPSDGQTSLALGGQYTFDNIVLSGGVRYTMLGDAMPETSGAARADFTDNSALSIGMSIGYRF</sequence>
<evidence type="ECO:0000256" key="2">
    <source>
        <dbReference type="ARBA" id="ARBA00008163"/>
    </source>
</evidence>
<evidence type="ECO:0000256" key="5">
    <source>
        <dbReference type="ARBA" id="ARBA00022729"/>
    </source>
</evidence>
<keyword evidence="6" id="KW-0472">Membrane</keyword>
<keyword evidence="10" id="KW-1185">Reference proteome</keyword>
<evidence type="ECO:0000313" key="9">
    <source>
        <dbReference type="EMBL" id="SMY07358.1"/>
    </source>
</evidence>
<keyword evidence="4" id="KW-0812">Transmembrane</keyword>
<gene>
    <name evidence="9" type="ORF">LOM8899_01493</name>
</gene>
<dbReference type="GO" id="GO:0015483">
    <property type="term" value="F:long-chain fatty acid transporting porin activity"/>
    <property type="evidence" value="ECO:0007669"/>
    <property type="project" value="TreeGrafter"/>
</dbReference>
<dbReference type="Proteomes" id="UP000201613">
    <property type="component" value="Unassembled WGS sequence"/>
</dbReference>
<dbReference type="EMBL" id="FXZK01000002">
    <property type="protein sequence ID" value="SMY07358.1"/>
    <property type="molecule type" value="Genomic_DNA"/>
</dbReference>
<protein>
    <submittedName>
        <fullName evidence="9">Outer membrane protein transport protein (OMPP1/FadL/TodX)</fullName>
    </submittedName>
</protein>
<dbReference type="Pfam" id="PF03349">
    <property type="entry name" value="Toluene_X"/>
    <property type="match status" value="1"/>
</dbReference>
<dbReference type="RefSeq" id="WP_093991566.1">
    <property type="nucleotide sequence ID" value="NZ_FXZK01000002.1"/>
</dbReference>